<name>A0A265NCB0_9BACI</name>
<sequence>MDLVFKTGKAVFNYRVAGIWIKNDHVLIHKDVNDTKWALPGGRAEMFEDSRNTLIREFQEELAVKAETGRLLWIVENFFSYRGTEFHEIGLYYEVVGESSLLFQSDAFHGEEGERLIYKWLPIGELDTVELYPAFLRKGLRALPAYTEHLITRQD</sequence>
<accession>A0A265NCB0</accession>
<dbReference type="InterPro" id="IPR015797">
    <property type="entry name" value="NUDIX_hydrolase-like_dom_sf"/>
</dbReference>
<comment type="cofactor">
    <cofactor evidence="1">
        <name>Mg(2+)</name>
        <dbReference type="ChEBI" id="CHEBI:18420"/>
    </cofactor>
</comment>
<dbReference type="RefSeq" id="WP_094884962.1">
    <property type="nucleotide sequence ID" value="NZ_NPMS01000002.1"/>
</dbReference>
<dbReference type="AlphaFoldDB" id="A0A265NCB0"/>
<dbReference type="SUPFAM" id="SSF55811">
    <property type="entry name" value="Nudix"/>
    <property type="match status" value="1"/>
</dbReference>
<reference evidence="4 5" key="1">
    <citation type="submission" date="2017-08" db="EMBL/GenBank/DDBJ databases">
        <title>Virgibacillus indicus sp. nov. and Virgibacillus profoundi sp. nov, two moderately halophilic bacteria isolated from marine sediment by using the Microfluidic Streak Plate.</title>
        <authorList>
            <person name="Xu B."/>
            <person name="Hu B."/>
            <person name="Wang J."/>
            <person name="Zhu Y."/>
            <person name="Huang L."/>
            <person name="Du W."/>
            <person name="Huang Y."/>
        </authorList>
    </citation>
    <scope>NUCLEOTIDE SEQUENCE [LARGE SCALE GENOMIC DNA]</scope>
    <source>
        <strain evidence="4 5">IO3-P2-C2</strain>
    </source>
</reference>
<comment type="caution">
    <text evidence="4">The sequence shown here is derived from an EMBL/GenBank/DDBJ whole genome shotgun (WGS) entry which is preliminary data.</text>
</comment>
<dbReference type="EMBL" id="NPMS01000002">
    <property type="protein sequence ID" value="OZU89425.1"/>
    <property type="molecule type" value="Genomic_DNA"/>
</dbReference>
<dbReference type="PANTHER" id="PTHR43046:SF14">
    <property type="entry name" value="MUTT_NUDIX FAMILY PROTEIN"/>
    <property type="match status" value="1"/>
</dbReference>
<evidence type="ECO:0000256" key="2">
    <source>
        <dbReference type="ARBA" id="ARBA00022801"/>
    </source>
</evidence>
<dbReference type="Proteomes" id="UP000216498">
    <property type="component" value="Unassembled WGS sequence"/>
</dbReference>
<dbReference type="PANTHER" id="PTHR43046">
    <property type="entry name" value="GDP-MANNOSE MANNOSYL HYDROLASE"/>
    <property type="match status" value="1"/>
</dbReference>
<proteinExistence type="predicted"/>
<evidence type="ECO:0000313" key="4">
    <source>
        <dbReference type="EMBL" id="OZU89425.1"/>
    </source>
</evidence>
<evidence type="ECO:0000313" key="5">
    <source>
        <dbReference type="Proteomes" id="UP000216498"/>
    </source>
</evidence>
<dbReference type="PROSITE" id="PS51462">
    <property type="entry name" value="NUDIX"/>
    <property type="match status" value="1"/>
</dbReference>
<dbReference type="OrthoDB" id="9804442at2"/>
<protein>
    <submittedName>
        <fullName evidence="4">NUDIX hydrolase</fullName>
    </submittedName>
</protein>
<evidence type="ECO:0000259" key="3">
    <source>
        <dbReference type="PROSITE" id="PS51462"/>
    </source>
</evidence>
<feature type="domain" description="Nudix hydrolase" evidence="3">
    <location>
        <begin position="2"/>
        <end position="145"/>
    </location>
</feature>
<evidence type="ECO:0000256" key="1">
    <source>
        <dbReference type="ARBA" id="ARBA00001946"/>
    </source>
</evidence>
<dbReference type="Pfam" id="PF00293">
    <property type="entry name" value="NUDIX"/>
    <property type="match status" value="1"/>
</dbReference>
<keyword evidence="2 4" id="KW-0378">Hydrolase</keyword>
<dbReference type="Gene3D" id="3.90.79.10">
    <property type="entry name" value="Nucleoside Triphosphate Pyrophosphohydrolase"/>
    <property type="match status" value="1"/>
</dbReference>
<organism evidence="4 5">
    <name type="scientific">Virgibacillus indicus</name>
    <dbReference type="NCBI Taxonomy" id="2024554"/>
    <lineage>
        <taxon>Bacteria</taxon>
        <taxon>Bacillati</taxon>
        <taxon>Bacillota</taxon>
        <taxon>Bacilli</taxon>
        <taxon>Bacillales</taxon>
        <taxon>Bacillaceae</taxon>
        <taxon>Virgibacillus</taxon>
    </lineage>
</organism>
<gene>
    <name evidence="4" type="ORF">CIL03_06860</name>
</gene>
<dbReference type="GO" id="GO:0016787">
    <property type="term" value="F:hydrolase activity"/>
    <property type="evidence" value="ECO:0007669"/>
    <property type="project" value="UniProtKB-KW"/>
</dbReference>
<keyword evidence="5" id="KW-1185">Reference proteome</keyword>
<dbReference type="InterPro" id="IPR000086">
    <property type="entry name" value="NUDIX_hydrolase_dom"/>
</dbReference>
<dbReference type="CDD" id="cd04688">
    <property type="entry name" value="NUDIX_Hydrolase"/>
    <property type="match status" value="1"/>
</dbReference>